<keyword evidence="3" id="KW-1185">Reference proteome</keyword>
<dbReference type="KEGG" id="mtm:MYCTH_2305555"/>
<evidence type="ECO:0000313" key="2">
    <source>
        <dbReference type="EMBL" id="AEO58301.1"/>
    </source>
</evidence>
<organism evidence="2 3">
    <name type="scientific">Thermothelomyces thermophilus (strain ATCC 42464 / BCRC 31852 / DSM 1799)</name>
    <name type="common">Sporotrichum thermophile</name>
    <dbReference type="NCBI Taxonomy" id="573729"/>
    <lineage>
        <taxon>Eukaryota</taxon>
        <taxon>Fungi</taxon>
        <taxon>Dikarya</taxon>
        <taxon>Ascomycota</taxon>
        <taxon>Pezizomycotina</taxon>
        <taxon>Sordariomycetes</taxon>
        <taxon>Sordariomycetidae</taxon>
        <taxon>Sordariales</taxon>
        <taxon>Chaetomiaceae</taxon>
        <taxon>Thermothelomyces</taxon>
    </lineage>
</organism>
<dbReference type="CDD" id="cd05120">
    <property type="entry name" value="APH_ChoK_like"/>
    <property type="match status" value="1"/>
</dbReference>
<dbReference type="OrthoDB" id="4571872at2759"/>
<gene>
    <name evidence="2" type="ORF">MYCTH_2305555</name>
</gene>
<dbReference type="STRING" id="573729.G2QDD6"/>
<proteinExistence type="predicted"/>
<dbReference type="Gene3D" id="3.90.1200.10">
    <property type="match status" value="1"/>
</dbReference>
<dbReference type="PANTHER" id="PTHR21310">
    <property type="entry name" value="AMINOGLYCOSIDE PHOSPHOTRANSFERASE-RELATED-RELATED"/>
    <property type="match status" value="1"/>
</dbReference>
<dbReference type="InterPro" id="IPR002575">
    <property type="entry name" value="Aminoglycoside_PTrfase"/>
</dbReference>
<dbReference type="Proteomes" id="UP000007322">
    <property type="component" value="Chromosome 3"/>
</dbReference>
<sequence>MHAKEKDLEDGCFAVTFERKYYRRGGVFIKRNLRPKEYRTGYRGLHVPRLGKERLMNEAEALRYIRQKTDIPVPRVYCDFEDDEAYYLITEYVDGVDMSSLSEEQRAIVYEELSIHLAKLKTLRSNRMGGPSGIVIPPYRVMRQTETDDWRLQVSDRDEYVFCHNDLSQQNVIVDPDTLKIKAIIDWEYSGFYPPYFEMLFYTRLGPSVAIKDEIDDSADLLAFLKSRAEGA</sequence>
<reference evidence="2 3" key="1">
    <citation type="journal article" date="2011" name="Nat. Biotechnol.">
        <title>Comparative genomic analysis of the thermophilic biomass-degrading fungi Myceliophthora thermophila and Thielavia terrestris.</title>
        <authorList>
            <person name="Berka R.M."/>
            <person name="Grigoriev I.V."/>
            <person name="Otillar R."/>
            <person name="Salamov A."/>
            <person name="Grimwood J."/>
            <person name="Reid I."/>
            <person name="Ishmael N."/>
            <person name="John T."/>
            <person name="Darmond C."/>
            <person name="Moisan M.-C."/>
            <person name="Henrissat B."/>
            <person name="Coutinho P.M."/>
            <person name="Lombard V."/>
            <person name="Natvig D.O."/>
            <person name="Lindquist E."/>
            <person name="Schmutz J."/>
            <person name="Lucas S."/>
            <person name="Harris P."/>
            <person name="Powlowski J."/>
            <person name="Bellemare A."/>
            <person name="Taylor D."/>
            <person name="Butler G."/>
            <person name="de Vries R.P."/>
            <person name="Allijn I.E."/>
            <person name="van den Brink J."/>
            <person name="Ushinsky S."/>
            <person name="Storms R."/>
            <person name="Powell A.J."/>
            <person name="Paulsen I.T."/>
            <person name="Elbourne L.D.H."/>
            <person name="Baker S.E."/>
            <person name="Magnuson J."/>
            <person name="LaBoissiere S."/>
            <person name="Clutterbuck A.J."/>
            <person name="Martinez D."/>
            <person name="Wogulis M."/>
            <person name="de Leon A.L."/>
            <person name="Rey M.W."/>
            <person name="Tsang A."/>
        </authorList>
    </citation>
    <scope>NUCLEOTIDE SEQUENCE [LARGE SCALE GENOMIC DNA]</scope>
    <source>
        <strain evidence="3">ATCC 42464 / BCRC 31852 / DSM 1799</strain>
    </source>
</reference>
<dbReference type="OMA" id="EFVFCHN"/>
<dbReference type="EMBL" id="CP003004">
    <property type="protein sequence ID" value="AEO58301.1"/>
    <property type="molecule type" value="Genomic_DNA"/>
</dbReference>
<dbReference type="Pfam" id="PF01636">
    <property type="entry name" value="APH"/>
    <property type="match status" value="1"/>
</dbReference>
<protein>
    <recommendedName>
        <fullName evidence="1">Aminoglycoside phosphotransferase domain-containing protein</fullName>
    </recommendedName>
</protein>
<dbReference type="VEuPathDB" id="FungiDB:MYCTH_2305555"/>
<feature type="domain" description="Aminoglycoside phosphotransferase" evidence="1">
    <location>
        <begin position="47"/>
        <end position="198"/>
    </location>
</feature>
<dbReference type="eggNOG" id="ENOG502SJF8">
    <property type="taxonomic scope" value="Eukaryota"/>
</dbReference>
<accession>G2QDD6</accession>
<dbReference type="GeneID" id="11509580"/>
<evidence type="ECO:0000259" key="1">
    <source>
        <dbReference type="Pfam" id="PF01636"/>
    </source>
</evidence>
<dbReference type="InParanoid" id="G2QDD6"/>
<dbReference type="HOGENOM" id="CLU_069864_1_0_1"/>
<name>G2QDD6_THET4</name>
<dbReference type="InterPro" id="IPR011009">
    <property type="entry name" value="Kinase-like_dom_sf"/>
</dbReference>
<evidence type="ECO:0000313" key="3">
    <source>
        <dbReference type="Proteomes" id="UP000007322"/>
    </source>
</evidence>
<dbReference type="RefSeq" id="XP_003663546.1">
    <property type="nucleotide sequence ID" value="XM_003663498.1"/>
</dbReference>
<dbReference type="InterPro" id="IPR051678">
    <property type="entry name" value="AGP_Transferase"/>
</dbReference>
<dbReference type="PANTHER" id="PTHR21310:SF15">
    <property type="entry name" value="AMINOGLYCOSIDE PHOSPHOTRANSFERASE DOMAIN-CONTAINING PROTEIN"/>
    <property type="match status" value="1"/>
</dbReference>
<dbReference type="SUPFAM" id="SSF56112">
    <property type="entry name" value="Protein kinase-like (PK-like)"/>
    <property type="match status" value="1"/>
</dbReference>
<dbReference type="AlphaFoldDB" id="G2QDD6"/>